<dbReference type="RefSeq" id="WP_345726297.1">
    <property type="nucleotide sequence ID" value="NZ_BAAAYN010000003.1"/>
</dbReference>
<comment type="caution">
    <text evidence="1">The sequence shown here is derived from an EMBL/GenBank/DDBJ whole genome shotgun (WGS) entry which is preliminary data.</text>
</comment>
<name>A0ABP6SQQ0_9ACTN</name>
<evidence type="ECO:0000313" key="1">
    <source>
        <dbReference type="EMBL" id="GAA3382596.1"/>
    </source>
</evidence>
<proteinExistence type="predicted"/>
<keyword evidence="2" id="KW-1185">Reference proteome</keyword>
<protein>
    <submittedName>
        <fullName evidence="1">Uncharacterized protein</fullName>
    </submittedName>
</protein>
<evidence type="ECO:0000313" key="2">
    <source>
        <dbReference type="Proteomes" id="UP001501676"/>
    </source>
</evidence>
<dbReference type="EMBL" id="BAAAYN010000003">
    <property type="protein sequence ID" value="GAA3382596.1"/>
    <property type="molecule type" value="Genomic_DNA"/>
</dbReference>
<gene>
    <name evidence="1" type="ORF">GCM10020369_05090</name>
</gene>
<reference evidence="2" key="1">
    <citation type="journal article" date="2019" name="Int. J. Syst. Evol. Microbiol.">
        <title>The Global Catalogue of Microorganisms (GCM) 10K type strain sequencing project: providing services to taxonomists for standard genome sequencing and annotation.</title>
        <authorList>
            <consortium name="The Broad Institute Genomics Platform"/>
            <consortium name="The Broad Institute Genome Sequencing Center for Infectious Disease"/>
            <person name="Wu L."/>
            <person name="Ma J."/>
        </authorList>
    </citation>
    <scope>NUCLEOTIDE SEQUENCE [LARGE SCALE GENOMIC DNA]</scope>
    <source>
        <strain evidence="2">JCM 9458</strain>
    </source>
</reference>
<organism evidence="1 2">
    <name type="scientific">Cryptosporangium minutisporangium</name>
    <dbReference type="NCBI Taxonomy" id="113569"/>
    <lineage>
        <taxon>Bacteria</taxon>
        <taxon>Bacillati</taxon>
        <taxon>Actinomycetota</taxon>
        <taxon>Actinomycetes</taxon>
        <taxon>Cryptosporangiales</taxon>
        <taxon>Cryptosporangiaceae</taxon>
        <taxon>Cryptosporangium</taxon>
    </lineage>
</organism>
<sequence>MRLAKASLANLLLEEGDEDLAVLVARSSLPEEIDVERDADTLAAIGLTGDELHALLPTLERSGDAGPQIEPDEMAQLEQTISDRWAHLVSDWTGSSRTES</sequence>
<dbReference type="Proteomes" id="UP001501676">
    <property type="component" value="Unassembled WGS sequence"/>
</dbReference>
<accession>A0ABP6SQQ0</accession>